<evidence type="ECO:0000313" key="9">
    <source>
        <dbReference type="EMBL" id="GMH85321.1"/>
    </source>
</evidence>
<dbReference type="GO" id="GO:0030992">
    <property type="term" value="C:intraciliary transport particle B"/>
    <property type="evidence" value="ECO:0007669"/>
    <property type="project" value="TreeGrafter"/>
</dbReference>
<evidence type="ECO:0000256" key="8">
    <source>
        <dbReference type="PROSITE-ProRule" id="PRU00339"/>
    </source>
</evidence>
<gene>
    <name evidence="9" type="ORF">TrST_g7616</name>
</gene>
<keyword evidence="3" id="KW-0677">Repeat</keyword>
<dbReference type="InterPro" id="IPR011990">
    <property type="entry name" value="TPR-like_helical_dom_sf"/>
</dbReference>
<keyword evidence="5 8" id="KW-0802">TPR repeat</keyword>
<keyword evidence="4" id="KW-0970">Cilium biogenesis/degradation</keyword>
<dbReference type="PANTHER" id="PTHR20931">
    <property type="entry name" value="TETRATRICOPEPTIDE REPEAT PROTEIN 30"/>
    <property type="match status" value="1"/>
</dbReference>
<protein>
    <recommendedName>
        <fullName evidence="11">Tetratricopeptide repeat protein 30</fullName>
    </recommendedName>
</protein>
<dbReference type="Pfam" id="PF13432">
    <property type="entry name" value="TPR_16"/>
    <property type="match status" value="1"/>
</dbReference>
<keyword evidence="6" id="KW-0969">Cilium</keyword>
<evidence type="ECO:0008006" key="11">
    <source>
        <dbReference type="Google" id="ProtNLM"/>
    </source>
</evidence>
<evidence type="ECO:0000313" key="10">
    <source>
        <dbReference type="Proteomes" id="UP001165085"/>
    </source>
</evidence>
<reference evidence="10" key="1">
    <citation type="journal article" date="2023" name="Commun. Biol.">
        <title>Genome analysis of Parmales, the sister group of diatoms, reveals the evolutionary specialization of diatoms from phago-mixotrophs to photoautotrophs.</title>
        <authorList>
            <person name="Ban H."/>
            <person name="Sato S."/>
            <person name="Yoshikawa S."/>
            <person name="Yamada K."/>
            <person name="Nakamura Y."/>
            <person name="Ichinomiya M."/>
            <person name="Sato N."/>
            <person name="Blanc-Mathieu R."/>
            <person name="Endo H."/>
            <person name="Kuwata A."/>
            <person name="Ogata H."/>
        </authorList>
    </citation>
    <scope>NUCLEOTIDE SEQUENCE [LARGE SCALE GENOMIC DNA]</scope>
    <source>
        <strain evidence="10">NIES 3701</strain>
    </source>
</reference>
<organism evidence="9 10">
    <name type="scientific">Triparma strigata</name>
    <dbReference type="NCBI Taxonomy" id="1606541"/>
    <lineage>
        <taxon>Eukaryota</taxon>
        <taxon>Sar</taxon>
        <taxon>Stramenopiles</taxon>
        <taxon>Ochrophyta</taxon>
        <taxon>Bolidophyceae</taxon>
        <taxon>Parmales</taxon>
        <taxon>Triparmaceae</taxon>
        <taxon>Triparma</taxon>
    </lineage>
</organism>
<dbReference type="SUPFAM" id="SSF48452">
    <property type="entry name" value="TPR-like"/>
    <property type="match status" value="2"/>
</dbReference>
<dbReference type="GO" id="GO:0005879">
    <property type="term" value="C:axonemal microtubule"/>
    <property type="evidence" value="ECO:0007669"/>
    <property type="project" value="TreeGrafter"/>
</dbReference>
<evidence type="ECO:0000256" key="1">
    <source>
        <dbReference type="ARBA" id="ARBA00004138"/>
    </source>
</evidence>
<comment type="caution">
    <text evidence="9">The sequence shown here is derived from an EMBL/GenBank/DDBJ whole genome shotgun (WGS) entry which is preliminary data.</text>
</comment>
<sequence length="646" mass="74211">MEGNNQYTATVYGYIKDQNYIEAVRILQFELQNFPRSRAALSLLGYCYYHMSDFQRAVQTYEQLVKICPDVEEYKIYYSQSLFKAGMYPEATRSAVKVSSPQHTQRVTMLQASIKYELDELSACKSLLDSCLPDDPETVIAYAAIAYKEGLYAEALEKYSDALNTLGYQADIAYNIALCHYKLKQVQQSMKKIGEIIERGVREHPELSVGSNTDGIDVRSVGNSQVLQETQLIEAFNLKAAIEYNAKDLANAKEALSDMPPRQEEELDPVTLHNQALMNMDTDATGGFRKFNFLLQNPPFPPETFGNLLLLYTKYGYYDLAADILADNSHLTFKFLGQELYEYLEATIMVTTSPEEAYRKYDELTEKHIVQLRKLTKSINDSKIARATEDIKSGLTEFDEAVEAYMPVLMAQARVYWERENYPMVESIFRQSAEFCVEHDTWRLNVAHVFFMQETKFKDAIRYYDPIVKKAENILDVTAIVLANLCVAYIMTSQNEEAEELMRKIEKEEDRMAYNDPDKQFFHFCIVNLVIGTLYCAKGNFEFGISRICKSLEPYERKLGPDTWYYAKRCFLALAENMSKQMLVLKDTTMQDILNFLDAADQHGANITTIIDTEVDPDGNHPIDHSTRNVTWEARQMKKLFLSLAD</sequence>
<dbReference type="PANTHER" id="PTHR20931:SF0">
    <property type="entry name" value="TETRATRICOPEPTIDE REPEAT PROTEIN 30"/>
    <property type="match status" value="1"/>
</dbReference>
<dbReference type="EMBL" id="BRXY01000301">
    <property type="protein sequence ID" value="GMH85321.1"/>
    <property type="molecule type" value="Genomic_DNA"/>
</dbReference>
<proteinExistence type="inferred from homology"/>
<dbReference type="FunFam" id="1.25.40.10:FF:000186">
    <property type="entry name" value="Tetratricopeptide repeat domain 30A"/>
    <property type="match status" value="1"/>
</dbReference>
<name>A0A9W7BB19_9STRA</name>
<comment type="subcellular location">
    <subcellularLocation>
        <location evidence="1">Cell projection</location>
        <location evidence="1">Cilium</location>
    </subcellularLocation>
</comment>
<evidence type="ECO:0000256" key="3">
    <source>
        <dbReference type="ARBA" id="ARBA00022737"/>
    </source>
</evidence>
<accession>A0A9W7BB19</accession>
<evidence type="ECO:0000256" key="6">
    <source>
        <dbReference type="ARBA" id="ARBA00023069"/>
    </source>
</evidence>
<dbReference type="Proteomes" id="UP001165085">
    <property type="component" value="Unassembled WGS sequence"/>
</dbReference>
<dbReference type="PROSITE" id="PS50005">
    <property type="entry name" value="TPR"/>
    <property type="match status" value="1"/>
</dbReference>
<feature type="repeat" description="TPR" evidence="8">
    <location>
        <begin position="38"/>
        <end position="71"/>
    </location>
</feature>
<keyword evidence="7" id="KW-0966">Cell projection</keyword>
<dbReference type="SMART" id="SM00028">
    <property type="entry name" value="TPR"/>
    <property type="match status" value="2"/>
</dbReference>
<evidence type="ECO:0000256" key="2">
    <source>
        <dbReference type="ARBA" id="ARBA00009522"/>
    </source>
</evidence>
<dbReference type="AlphaFoldDB" id="A0A9W7BB19"/>
<comment type="similarity">
    <text evidence="2">Belongs to the TTC30/dfy-1/fleer family.</text>
</comment>
<dbReference type="InterPro" id="IPR019734">
    <property type="entry name" value="TPR_rpt"/>
</dbReference>
<evidence type="ECO:0000256" key="4">
    <source>
        <dbReference type="ARBA" id="ARBA00022794"/>
    </source>
</evidence>
<dbReference type="OrthoDB" id="10249577at2759"/>
<dbReference type="InterPro" id="IPR039941">
    <property type="entry name" value="TT30"/>
</dbReference>
<evidence type="ECO:0000256" key="7">
    <source>
        <dbReference type="ARBA" id="ARBA00023273"/>
    </source>
</evidence>
<dbReference type="GO" id="GO:0042073">
    <property type="term" value="P:intraciliary transport"/>
    <property type="evidence" value="ECO:0007669"/>
    <property type="project" value="TreeGrafter"/>
</dbReference>
<dbReference type="GO" id="GO:0120170">
    <property type="term" value="F:intraciliary transport particle B binding"/>
    <property type="evidence" value="ECO:0007669"/>
    <property type="project" value="TreeGrafter"/>
</dbReference>
<evidence type="ECO:0000256" key="5">
    <source>
        <dbReference type="ARBA" id="ARBA00022803"/>
    </source>
</evidence>
<dbReference type="Gene3D" id="1.25.40.10">
    <property type="entry name" value="Tetratricopeptide repeat domain"/>
    <property type="match status" value="3"/>
</dbReference>
<keyword evidence="10" id="KW-1185">Reference proteome</keyword>